<evidence type="ECO:0000313" key="2">
    <source>
        <dbReference type="EMBL" id="HIR88732.1"/>
    </source>
</evidence>
<reference evidence="2" key="2">
    <citation type="journal article" date="2021" name="PeerJ">
        <title>Extensive microbial diversity within the chicken gut microbiome revealed by metagenomics and culture.</title>
        <authorList>
            <person name="Gilroy R."/>
            <person name="Ravi A."/>
            <person name="Getino M."/>
            <person name="Pursley I."/>
            <person name="Horton D.L."/>
            <person name="Alikhan N.F."/>
            <person name="Baker D."/>
            <person name="Gharbi K."/>
            <person name="Hall N."/>
            <person name="Watson M."/>
            <person name="Adriaenssens E.M."/>
            <person name="Foster-Nyarko E."/>
            <person name="Jarju S."/>
            <person name="Secka A."/>
            <person name="Antonio M."/>
            <person name="Oren A."/>
            <person name="Chaudhuri R.R."/>
            <person name="La Ragione R."/>
            <person name="Hildebrand F."/>
            <person name="Pallen M.J."/>
        </authorList>
    </citation>
    <scope>NUCLEOTIDE SEQUENCE</scope>
    <source>
        <strain evidence="2">ChiW13-3771</strain>
    </source>
</reference>
<keyword evidence="2" id="KW-0378">Hydrolase</keyword>
<dbReference type="InterPro" id="IPR029058">
    <property type="entry name" value="AB_hydrolase_fold"/>
</dbReference>
<reference evidence="2" key="1">
    <citation type="submission" date="2020-10" db="EMBL/GenBank/DDBJ databases">
        <authorList>
            <person name="Gilroy R."/>
        </authorList>
    </citation>
    <scope>NUCLEOTIDE SEQUENCE</scope>
    <source>
        <strain evidence="2">ChiW13-3771</strain>
    </source>
</reference>
<dbReference type="InterPro" id="IPR046879">
    <property type="entry name" value="KANL3/Tex30_Abhydrolase"/>
</dbReference>
<evidence type="ECO:0000259" key="1">
    <source>
        <dbReference type="Pfam" id="PF20408"/>
    </source>
</evidence>
<dbReference type="GO" id="GO:0016787">
    <property type="term" value="F:hydrolase activity"/>
    <property type="evidence" value="ECO:0007669"/>
    <property type="project" value="UniProtKB-KW"/>
</dbReference>
<accession>A0A9D1EE57</accession>
<dbReference type="Proteomes" id="UP000824201">
    <property type="component" value="Unassembled WGS sequence"/>
</dbReference>
<evidence type="ECO:0000313" key="3">
    <source>
        <dbReference type="Proteomes" id="UP000824201"/>
    </source>
</evidence>
<dbReference type="Pfam" id="PF20408">
    <property type="entry name" value="Abhydrolase_11"/>
    <property type="match status" value="1"/>
</dbReference>
<proteinExistence type="predicted"/>
<gene>
    <name evidence="2" type="ORF">IAC96_07260</name>
</gene>
<feature type="domain" description="KANL3/Tex30 alpha/beta hydrolase-like" evidence="1">
    <location>
        <begin position="9"/>
        <end position="159"/>
    </location>
</feature>
<organism evidence="2 3">
    <name type="scientific">Candidatus Fimimorpha faecalis</name>
    <dbReference type="NCBI Taxonomy" id="2840824"/>
    <lineage>
        <taxon>Bacteria</taxon>
        <taxon>Bacillati</taxon>
        <taxon>Bacillota</taxon>
        <taxon>Clostridia</taxon>
        <taxon>Eubacteriales</taxon>
        <taxon>Candidatus Fimimorpha</taxon>
    </lineage>
</organism>
<dbReference type="SUPFAM" id="SSF53474">
    <property type="entry name" value="alpha/beta-Hydrolases"/>
    <property type="match status" value="1"/>
</dbReference>
<dbReference type="AlphaFoldDB" id="A0A9D1EE57"/>
<comment type="caution">
    <text evidence="2">The sequence shown here is derived from an EMBL/GenBank/DDBJ whole genome shotgun (WGS) entry which is preliminary data.</text>
</comment>
<dbReference type="EMBL" id="DVHN01000086">
    <property type="protein sequence ID" value="HIR88732.1"/>
    <property type="molecule type" value="Genomic_DNA"/>
</dbReference>
<sequence length="187" mass="21421">MKLAVIFPGIGYHTDKPLLYYGKKLAASYGYEIVKLSYQHFPEKVKDSKEKMQQSVEIALEQTEEKLKKIKFSQYEDILFISKSIGTAVAATFAKNHRIPAHHIFYTPVEPSFAVMNQNGIVFHGTKDPWIDTSLVKEKCAEKRLPLVIIENANHSLETGDVLTDLKNLIFIMEHTKQYCSEIDKKE</sequence>
<protein>
    <submittedName>
        <fullName evidence="2">Alpha/beta hydrolase</fullName>
    </submittedName>
</protein>
<dbReference type="Gene3D" id="3.40.50.1820">
    <property type="entry name" value="alpha/beta hydrolase"/>
    <property type="match status" value="1"/>
</dbReference>
<name>A0A9D1EE57_9FIRM</name>